<feature type="region of interest" description="Disordered" evidence="1">
    <location>
        <begin position="223"/>
        <end position="248"/>
    </location>
</feature>
<feature type="region of interest" description="Disordered" evidence="1">
    <location>
        <begin position="417"/>
        <end position="453"/>
    </location>
</feature>
<feature type="domain" description="SLH" evidence="2">
    <location>
        <begin position="262"/>
        <end position="324"/>
    </location>
</feature>
<reference evidence="3 4" key="1">
    <citation type="journal article" date="2019" name="Nat. Microbiol.">
        <title>Mediterranean grassland soil C-N compound turnover is dependent on rainfall and depth, and is mediated by genomically divergent microorganisms.</title>
        <authorList>
            <person name="Diamond S."/>
            <person name="Andeer P.F."/>
            <person name="Li Z."/>
            <person name="Crits-Christoph A."/>
            <person name="Burstein D."/>
            <person name="Anantharaman K."/>
            <person name="Lane K.R."/>
            <person name="Thomas B.C."/>
            <person name="Pan C."/>
            <person name="Northen T.R."/>
            <person name="Banfield J.F."/>
        </authorList>
    </citation>
    <scope>NUCLEOTIDE SEQUENCE [LARGE SCALE GENOMIC DNA]</scope>
    <source>
        <strain evidence="3">WS_1</strain>
    </source>
</reference>
<dbReference type="SUPFAM" id="SSF51261">
    <property type="entry name" value="Duplicated hybrid motif"/>
    <property type="match status" value="1"/>
</dbReference>
<gene>
    <name evidence="3" type="ORF">E6K71_08135</name>
</gene>
<dbReference type="InterPro" id="IPR016047">
    <property type="entry name" value="M23ase_b-sheet_dom"/>
</dbReference>
<evidence type="ECO:0000313" key="4">
    <source>
        <dbReference type="Proteomes" id="UP000316292"/>
    </source>
</evidence>
<dbReference type="PANTHER" id="PTHR21666">
    <property type="entry name" value="PEPTIDASE-RELATED"/>
    <property type="match status" value="1"/>
</dbReference>
<dbReference type="InterPro" id="IPR001119">
    <property type="entry name" value="SLH_dom"/>
</dbReference>
<evidence type="ECO:0000256" key="1">
    <source>
        <dbReference type="SAM" id="MobiDB-lite"/>
    </source>
</evidence>
<dbReference type="Gene3D" id="2.70.70.10">
    <property type="entry name" value="Glucose Permease (Domain IIA)"/>
    <property type="match status" value="1"/>
</dbReference>
<dbReference type="InterPro" id="IPR011055">
    <property type="entry name" value="Dup_hybrid_motif"/>
</dbReference>
<accession>A0A538S9N0</accession>
<dbReference type="Pfam" id="PF01551">
    <property type="entry name" value="Peptidase_M23"/>
    <property type="match status" value="1"/>
</dbReference>
<dbReference type="AlphaFoldDB" id="A0A538S9N0"/>
<evidence type="ECO:0000259" key="2">
    <source>
        <dbReference type="PROSITE" id="PS51272"/>
    </source>
</evidence>
<dbReference type="CDD" id="cd12797">
    <property type="entry name" value="M23_peptidase"/>
    <property type="match status" value="1"/>
</dbReference>
<name>A0A538S9N0_UNCEI</name>
<dbReference type="PROSITE" id="PS51272">
    <property type="entry name" value="SLH"/>
    <property type="match status" value="1"/>
</dbReference>
<evidence type="ECO:0000313" key="3">
    <source>
        <dbReference type="EMBL" id="TMQ48101.1"/>
    </source>
</evidence>
<dbReference type="InterPro" id="IPR050570">
    <property type="entry name" value="Cell_wall_metabolism_enzyme"/>
</dbReference>
<dbReference type="GO" id="GO:0004222">
    <property type="term" value="F:metalloendopeptidase activity"/>
    <property type="evidence" value="ECO:0007669"/>
    <property type="project" value="TreeGrafter"/>
</dbReference>
<proteinExistence type="predicted"/>
<comment type="caution">
    <text evidence="3">The sequence shown here is derived from an EMBL/GenBank/DDBJ whole genome shotgun (WGS) entry which is preliminary data.</text>
</comment>
<dbReference type="EMBL" id="VBOR01000088">
    <property type="protein sequence ID" value="TMQ48101.1"/>
    <property type="molecule type" value="Genomic_DNA"/>
</dbReference>
<feature type="compositionally biased region" description="Basic and acidic residues" evidence="1">
    <location>
        <begin position="417"/>
        <end position="433"/>
    </location>
</feature>
<protein>
    <submittedName>
        <fullName evidence="3">M23 family metallopeptidase</fullName>
    </submittedName>
</protein>
<dbReference type="Proteomes" id="UP000316292">
    <property type="component" value="Unassembled WGS sequence"/>
</dbReference>
<organism evidence="3 4">
    <name type="scientific">Eiseniibacteriota bacterium</name>
    <dbReference type="NCBI Taxonomy" id="2212470"/>
    <lineage>
        <taxon>Bacteria</taxon>
        <taxon>Candidatus Eiseniibacteriota</taxon>
    </lineage>
</organism>
<dbReference type="PANTHER" id="PTHR21666:SF270">
    <property type="entry name" value="MUREIN HYDROLASE ACTIVATOR ENVC"/>
    <property type="match status" value="1"/>
</dbReference>
<sequence>MRAPGTIAGFRPFGLNAALVFASLFPALSLLPAPVAADEPPPIAGAFVFPVGDELDFKKPAPGEPNGFHVTDPYLKVRKGRKHGRQRVHYGVDLSGSAGGLTVRAIAAGVVDVSDANALIKVRSPQRVKLPTVVDGKRIYAWGVRYRSAWKWRTGWGNRVVIRHTLPDGQVVYSLYAHLMSRSVLVHVGDHVSAGQPIAKVGRTGHATAPHLHLEIRTTRIDESTEISDPDDSESSDEGEVAERPETELPHTVDPLAFLVDHVLKFEDLEPGSWQTRYALAAVKDGLMSCDRGRFDPNEDVTRADFYAALVTSFHLATPFTKNRFESQLDALIDTGILDSSARHQDARDPIDRADALELVLRCLDRGAARALSMSRITGDQLARDFNMEFAGRDAANEAEQESRRLAAAETVELRRDAAARDERRAKAARERGAPPPRKRSKVEAVKPVPMLDPGFDSLAQSKEKLSRAEVCLLIASALRIGSANLSALERAATRAAKTG</sequence>
<feature type="compositionally biased region" description="Acidic residues" evidence="1">
    <location>
        <begin position="224"/>
        <end position="240"/>
    </location>
</feature>